<organism evidence="2 3">
    <name type="scientific">Henningerozyma blattae (strain ATCC 34711 / CBS 6284 / DSM 70876 / NBRC 10599 / NRRL Y-10934 / UCD 77-7)</name>
    <name type="common">Yeast</name>
    <name type="synonym">Tetrapisispora blattae</name>
    <dbReference type="NCBI Taxonomy" id="1071380"/>
    <lineage>
        <taxon>Eukaryota</taxon>
        <taxon>Fungi</taxon>
        <taxon>Dikarya</taxon>
        <taxon>Ascomycota</taxon>
        <taxon>Saccharomycotina</taxon>
        <taxon>Saccharomycetes</taxon>
        <taxon>Saccharomycetales</taxon>
        <taxon>Saccharomycetaceae</taxon>
        <taxon>Henningerozyma</taxon>
    </lineage>
</organism>
<keyword evidence="3" id="KW-1185">Reference proteome</keyword>
<dbReference type="AlphaFoldDB" id="I2H976"/>
<sequence>MPNFIMHNLTIRNYTNRNSPPLSDTNSISEDADGEESYTTKNSTTPHDNSPKIVDFWVFVSKYLNIKDVQSLTLTNKTNYSILSDDYIWKDLYMENFFNLTQHDILLDQPKVYKKFFLRFKFNLHVLNSIIDQLNTTNDILQSIRRLFDSYPNDVIVPVLYYITSPNSHYKSFRLKSSAKLMLHISRYKHFFQLLSNYNNSNDIITERQCFQFASIDPLYEQALTARSSFVHQWVQFIDKTNLIDEEVDIFHHFTSLFEYLIHFWKYISPLKFKYKTQSIEKRENTHINSLITTIFAQTYSYPSLPHFIIFNTLLQHVVKDPTKVYPIINAHHYNDRYQFGLMCEPIDMVLCCTANGLSFLPAYGEPKPVTVKDYIDFVTDDMMSISDYRAITNLDESQYNSMPYSYSQYSTFANINIFLQSNSYWQKLNTFQKLGRFPYHFLPRASTGLPAINEIISNKEFPEMFVFPIWFNVIPYDRGITVLPFQSPPMGKFIKTHRHLLAVTLLQYYYPYSTNQDSSYQTIVLDAQGNFDILNSNQYNENYLTDSEINQFLNISSNYNLVIFFDSFDFNLKKFIPSKTLLYFIKNFKEISNMMCTILQHRYSITN</sequence>
<dbReference type="KEGG" id="tbl:TBLA_0I02720"/>
<dbReference type="InParanoid" id="I2H976"/>
<reference evidence="2 3" key="1">
    <citation type="journal article" date="2011" name="Proc. Natl. Acad. Sci. U.S.A.">
        <title>Evolutionary erosion of yeast sex chromosomes by mating-type switching accidents.</title>
        <authorList>
            <person name="Gordon J.L."/>
            <person name="Armisen D."/>
            <person name="Proux-Wera E."/>
            <person name="Oheigeartaigh S.S."/>
            <person name="Byrne K.P."/>
            <person name="Wolfe K.H."/>
        </authorList>
    </citation>
    <scope>NUCLEOTIDE SEQUENCE [LARGE SCALE GENOMIC DNA]</scope>
    <source>
        <strain evidence="3">ATCC 34711 / CBS 6284 / DSM 70876 / NBRC 10599 / NRRL Y-10934 / UCD 77-7</strain>
    </source>
</reference>
<gene>
    <name evidence="2" type="primary">TBLA0I02720</name>
    <name evidence="2" type="ORF">TBLA_0I02720</name>
</gene>
<evidence type="ECO:0000256" key="1">
    <source>
        <dbReference type="SAM" id="MobiDB-lite"/>
    </source>
</evidence>
<protein>
    <recommendedName>
        <fullName evidence="4">F-box domain-containing protein</fullName>
    </recommendedName>
</protein>
<dbReference type="RefSeq" id="XP_004182447.1">
    <property type="nucleotide sequence ID" value="XM_004182399.1"/>
</dbReference>
<proteinExistence type="predicted"/>
<accession>I2H976</accession>
<evidence type="ECO:0000313" key="3">
    <source>
        <dbReference type="Proteomes" id="UP000002866"/>
    </source>
</evidence>
<evidence type="ECO:0000313" key="2">
    <source>
        <dbReference type="EMBL" id="CCH62928.1"/>
    </source>
</evidence>
<name>I2H976_HENB6</name>
<feature type="compositionally biased region" description="Polar residues" evidence="1">
    <location>
        <begin position="37"/>
        <end position="46"/>
    </location>
</feature>
<dbReference type="EMBL" id="HE806324">
    <property type="protein sequence ID" value="CCH62928.1"/>
    <property type="molecule type" value="Genomic_DNA"/>
</dbReference>
<dbReference type="GeneID" id="14498105"/>
<dbReference type="HOGENOM" id="CLU_449169_0_0_1"/>
<feature type="compositionally biased region" description="Polar residues" evidence="1">
    <location>
        <begin position="16"/>
        <end position="29"/>
    </location>
</feature>
<feature type="region of interest" description="Disordered" evidence="1">
    <location>
        <begin position="16"/>
        <end position="46"/>
    </location>
</feature>
<dbReference type="Proteomes" id="UP000002866">
    <property type="component" value="Chromosome 9"/>
</dbReference>
<evidence type="ECO:0008006" key="4">
    <source>
        <dbReference type="Google" id="ProtNLM"/>
    </source>
</evidence>